<dbReference type="GeneID" id="80894192"/>
<dbReference type="AlphaFoldDB" id="A0A9W8UTS0"/>
<evidence type="ECO:0008006" key="3">
    <source>
        <dbReference type="Google" id="ProtNLM"/>
    </source>
</evidence>
<dbReference type="EMBL" id="JAJHUN010000001">
    <property type="protein sequence ID" value="KAJ4165399.1"/>
    <property type="molecule type" value="Genomic_DNA"/>
</dbReference>
<dbReference type="Proteomes" id="UP001144673">
    <property type="component" value="Chromosome 1"/>
</dbReference>
<dbReference type="RefSeq" id="XP_056060314.1">
    <property type="nucleotide sequence ID" value="XM_056192058.1"/>
</dbReference>
<comment type="caution">
    <text evidence="1">The sequence shown here is derived from an EMBL/GenBank/DDBJ whole genome shotgun (WGS) entry which is preliminary data.</text>
</comment>
<dbReference type="Gene3D" id="3.90.1300.10">
    <property type="entry name" value="Amidase signature (AS) domain"/>
    <property type="match status" value="1"/>
</dbReference>
<sequence>MAKSSHDLAMLSELILNPRAREKLPEDGYLSFSKSTFEGLNIGFVDPEIWRWPETLQPQHGDSLEELRAGYTEARDLVTRYQAKAVYPVSLPPVADFVLDGQPCTIMAIRHVFKRNVDSYLESLTTSEVRTLEDIIQYNKDHSGQELPRAFPEQGRLIDTLENPIDQEMYERAMKQCRTVAQDRGVDKVMKENNLDLIAFPMDSPCPRVAAAAGYPIATVPLGTLSYNGRPFGLAIVAQAGREDLLFTFMSAWEACAKPRAVPSSL</sequence>
<keyword evidence="2" id="KW-1185">Reference proteome</keyword>
<accession>A0A9W8UTS0</accession>
<dbReference type="PANTHER" id="PTHR42678">
    <property type="entry name" value="AMIDASE"/>
    <property type="match status" value="1"/>
</dbReference>
<evidence type="ECO:0000313" key="1">
    <source>
        <dbReference type="EMBL" id="KAJ4165399.1"/>
    </source>
</evidence>
<evidence type="ECO:0000313" key="2">
    <source>
        <dbReference type="Proteomes" id="UP001144673"/>
    </source>
</evidence>
<dbReference type="KEGG" id="amus:LMH87_007033"/>
<protein>
    <recommendedName>
        <fullName evidence="3">Amidase</fullName>
    </recommendedName>
</protein>
<dbReference type="InterPro" id="IPR036928">
    <property type="entry name" value="AS_sf"/>
</dbReference>
<organism evidence="1 2">
    <name type="scientific">Akanthomyces muscarius</name>
    <name type="common">Entomopathogenic fungus</name>
    <name type="synonym">Lecanicillium muscarium</name>
    <dbReference type="NCBI Taxonomy" id="2231603"/>
    <lineage>
        <taxon>Eukaryota</taxon>
        <taxon>Fungi</taxon>
        <taxon>Dikarya</taxon>
        <taxon>Ascomycota</taxon>
        <taxon>Pezizomycotina</taxon>
        <taxon>Sordariomycetes</taxon>
        <taxon>Hypocreomycetidae</taxon>
        <taxon>Hypocreales</taxon>
        <taxon>Cordycipitaceae</taxon>
        <taxon>Akanthomyces</taxon>
    </lineage>
</organism>
<dbReference type="PANTHER" id="PTHR42678:SF34">
    <property type="entry name" value="OS04G0183300 PROTEIN"/>
    <property type="match status" value="1"/>
</dbReference>
<reference evidence="1" key="1">
    <citation type="journal article" date="2023" name="Access Microbiol">
        <title>De-novo genome assembly for Akanthomyces muscarius, a biocontrol agent of insect agricultural pests.</title>
        <authorList>
            <person name="Erdos Z."/>
            <person name="Studholme D.J."/>
            <person name="Raymond B."/>
            <person name="Sharma M."/>
        </authorList>
    </citation>
    <scope>NUCLEOTIDE SEQUENCE</scope>
    <source>
        <strain evidence="1">Ve6</strain>
    </source>
</reference>
<dbReference type="SUPFAM" id="SSF75304">
    <property type="entry name" value="Amidase signature (AS) enzymes"/>
    <property type="match status" value="1"/>
</dbReference>
<gene>
    <name evidence="1" type="ORF">LMH87_007033</name>
</gene>
<name>A0A9W8UTS0_AKAMU</name>
<proteinExistence type="predicted"/>